<protein>
    <submittedName>
        <fullName evidence="2">Uncharacterized protein</fullName>
    </submittedName>
</protein>
<feature type="region of interest" description="Disordered" evidence="1">
    <location>
        <begin position="1"/>
        <end position="57"/>
    </location>
</feature>
<dbReference type="EMBL" id="KV427708">
    <property type="protein sequence ID" value="KZS99875.1"/>
    <property type="molecule type" value="Genomic_DNA"/>
</dbReference>
<evidence type="ECO:0000313" key="3">
    <source>
        <dbReference type="Proteomes" id="UP000076871"/>
    </source>
</evidence>
<dbReference type="RefSeq" id="XP_040757616.1">
    <property type="nucleotide sequence ID" value="XM_040913575.1"/>
</dbReference>
<proteinExistence type="predicted"/>
<name>A0A165AY36_9APHY</name>
<organism evidence="2 3">
    <name type="scientific">Laetiporus sulphureus 93-53</name>
    <dbReference type="NCBI Taxonomy" id="1314785"/>
    <lineage>
        <taxon>Eukaryota</taxon>
        <taxon>Fungi</taxon>
        <taxon>Dikarya</taxon>
        <taxon>Basidiomycota</taxon>
        <taxon>Agaricomycotina</taxon>
        <taxon>Agaricomycetes</taxon>
        <taxon>Polyporales</taxon>
        <taxon>Laetiporus</taxon>
    </lineage>
</organism>
<evidence type="ECO:0000313" key="2">
    <source>
        <dbReference type="EMBL" id="KZS99875.1"/>
    </source>
</evidence>
<dbReference type="GeneID" id="63830603"/>
<accession>A0A165AY36</accession>
<sequence>MATHPLASPSPPRGANAPPMLEDVPCRITLRRSPVSSRRHLPPRSATPARAADLANA</sequence>
<dbReference type="AlphaFoldDB" id="A0A165AY36"/>
<dbReference type="InParanoid" id="A0A165AY36"/>
<gene>
    <name evidence="2" type="ORF">LAESUDRAFT_765122</name>
</gene>
<evidence type="ECO:0000256" key="1">
    <source>
        <dbReference type="SAM" id="MobiDB-lite"/>
    </source>
</evidence>
<reference evidence="2 3" key="1">
    <citation type="journal article" date="2016" name="Mol. Biol. Evol.">
        <title>Comparative Genomics of Early-Diverging Mushroom-Forming Fungi Provides Insights into the Origins of Lignocellulose Decay Capabilities.</title>
        <authorList>
            <person name="Nagy L.G."/>
            <person name="Riley R."/>
            <person name="Tritt A."/>
            <person name="Adam C."/>
            <person name="Daum C."/>
            <person name="Floudas D."/>
            <person name="Sun H."/>
            <person name="Yadav J.S."/>
            <person name="Pangilinan J."/>
            <person name="Larsson K.H."/>
            <person name="Matsuura K."/>
            <person name="Barry K."/>
            <person name="Labutti K."/>
            <person name="Kuo R."/>
            <person name="Ohm R.A."/>
            <person name="Bhattacharya S.S."/>
            <person name="Shirouzu T."/>
            <person name="Yoshinaga Y."/>
            <person name="Martin F.M."/>
            <person name="Grigoriev I.V."/>
            <person name="Hibbett D.S."/>
        </authorList>
    </citation>
    <scope>NUCLEOTIDE SEQUENCE [LARGE SCALE GENOMIC DNA]</scope>
    <source>
        <strain evidence="2 3">93-53</strain>
    </source>
</reference>
<keyword evidence="3" id="KW-1185">Reference proteome</keyword>
<dbReference type="Proteomes" id="UP000076871">
    <property type="component" value="Unassembled WGS sequence"/>
</dbReference>